<dbReference type="EMBL" id="FN595512">
    <property type="protein sequence ID" value="CBI25143.3"/>
    <property type="molecule type" value="Genomic_DNA"/>
</dbReference>
<sequence>MSECACEEVWESLVRPWGSSPFEYGALISFKFYFLFFFPNIFSQNFQIPNITLKFCIFLHTLKNYHRKIILL</sequence>
<keyword evidence="1" id="KW-1133">Transmembrane helix</keyword>
<dbReference type="AlphaFoldDB" id="D7T3R1"/>
<dbReference type="Proteomes" id="UP000009183">
    <property type="component" value="Chromosome 3"/>
</dbReference>
<gene>
    <name evidence="2" type="ordered locus">VIT_03s0088g00170</name>
</gene>
<reference evidence="3" key="1">
    <citation type="journal article" date="2007" name="Nature">
        <title>The grapevine genome sequence suggests ancestral hexaploidization in major angiosperm phyla.</title>
        <authorList>
            <consortium name="The French-Italian Public Consortium for Grapevine Genome Characterization."/>
            <person name="Jaillon O."/>
            <person name="Aury J.-M."/>
            <person name="Noel B."/>
            <person name="Policriti A."/>
            <person name="Clepet C."/>
            <person name="Casagrande A."/>
            <person name="Choisne N."/>
            <person name="Aubourg S."/>
            <person name="Vitulo N."/>
            <person name="Jubin C."/>
            <person name="Vezzi A."/>
            <person name="Legeai F."/>
            <person name="Hugueney P."/>
            <person name="Dasilva C."/>
            <person name="Horner D."/>
            <person name="Mica E."/>
            <person name="Jublot D."/>
            <person name="Poulain J."/>
            <person name="Bruyere C."/>
            <person name="Billault A."/>
            <person name="Segurens B."/>
            <person name="Gouyvenoux M."/>
            <person name="Ugarte E."/>
            <person name="Cattonaro F."/>
            <person name="Anthouard V."/>
            <person name="Vico V."/>
            <person name="Del Fabbro C."/>
            <person name="Alaux M."/>
            <person name="Di Gaspero G."/>
            <person name="Dumas V."/>
            <person name="Felice N."/>
            <person name="Paillard S."/>
            <person name="Juman I."/>
            <person name="Moroldo M."/>
            <person name="Scalabrin S."/>
            <person name="Canaguier A."/>
            <person name="Le Clainche I."/>
            <person name="Malacrida G."/>
            <person name="Durand E."/>
            <person name="Pesole G."/>
            <person name="Laucou V."/>
            <person name="Chatelet P."/>
            <person name="Merdinoglu D."/>
            <person name="Delledonne M."/>
            <person name="Pezzotti M."/>
            <person name="Lecharny A."/>
            <person name="Scarpelli C."/>
            <person name="Artiguenave F."/>
            <person name="Pe M.E."/>
            <person name="Valle G."/>
            <person name="Morgante M."/>
            <person name="Caboche M."/>
            <person name="Adam-Blondon A.-F."/>
            <person name="Weissenbach J."/>
            <person name="Quetier F."/>
            <person name="Wincker P."/>
        </authorList>
    </citation>
    <scope>NUCLEOTIDE SEQUENCE [LARGE SCALE GENOMIC DNA]</scope>
    <source>
        <strain evidence="3">cv. Pinot noir / PN40024</strain>
    </source>
</reference>
<protein>
    <submittedName>
        <fullName evidence="2">Uncharacterized protein</fullName>
    </submittedName>
</protein>
<dbReference type="PaxDb" id="29760-VIT_03s0088g00170.t01"/>
<proteinExistence type="predicted"/>
<feature type="transmembrane region" description="Helical" evidence="1">
    <location>
        <begin position="24"/>
        <end position="42"/>
    </location>
</feature>
<accession>D7T3R1</accession>
<name>D7T3R1_VITVI</name>
<evidence type="ECO:0000313" key="3">
    <source>
        <dbReference type="Proteomes" id="UP000009183"/>
    </source>
</evidence>
<evidence type="ECO:0000313" key="2">
    <source>
        <dbReference type="EMBL" id="CBI25143.3"/>
    </source>
</evidence>
<keyword evidence="3" id="KW-1185">Reference proteome</keyword>
<organism evidence="2 3">
    <name type="scientific">Vitis vinifera</name>
    <name type="common">Grape</name>
    <dbReference type="NCBI Taxonomy" id="29760"/>
    <lineage>
        <taxon>Eukaryota</taxon>
        <taxon>Viridiplantae</taxon>
        <taxon>Streptophyta</taxon>
        <taxon>Embryophyta</taxon>
        <taxon>Tracheophyta</taxon>
        <taxon>Spermatophyta</taxon>
        <taxon>Magnoliopsida</taxon>
        <taxon>eudicotyledons</taxon>
        <taxon>Gunneridae</taxon>
        <taxon>Pentapetalae</taxon>
        <taxon>rosids</taxon>
        <taxon>Vitales</taxon>
        <taxon>Vitaceae</taxon>
        <taxon>Viteae</taxon>
        <taxon>Vitis</taxon>
    </lineage>
</organism>
<evidence type="ECO:0000256" key="1">
    <source>
        <dbReference type="SAM" id="Phobius"/>
    </source>
</evidence>
<dbReference type="InParanoid" id="D7T3R1"/>
<keyword evidence="1" id="KW-0812">Transmembrane</keyword>
<dbReference type="HOGENOM" id="CLU_2727400_0_0_1"/>
<keyword evidence="1" id="KW-0472">Membrane</keyword>